<comment type="caution">
    <text evidence="3">The sequence shown here is derived from an EMBL/GenBank/DDBJ whole genome shotgun (WGS) entry which is preliminary data.</text>
</comment>
<dbReference type="AlphaFoldDB" id="A0A4Y3R0T3"/>
<dbReference type="SUPFAM" id="SSF89550">
    <property type="entry name" value="PHP domain-like"/>
    <property type="match status" value="1"/>
</dbReference>
<dbReference type="Gene3D" id="3.20.20.140">
    <property type="entry name" value="Metal-dependent hydrolases"/>
    <property type="match status" value="1"/>
</dbReference>
<feature type="compositionally biased region" description="Pro residues" evidence="1">
    <location>
        <begin position="128"/>
        <end position="144"/>
    </location>
</feature>
<dbReference type="InterPro" id="IPR016195">
    <property type="entry name" value="Pol/histidinol_Pase-like"/>
</dbReference>
<name>A0A4Y3R0T3_STRCI</name>
<protein>
    <recommendedName>
        <fullName evidence="2">Polymerase/histidinol phosphatase N-terminal domain-containing protein</fullName>
    </recommendedName>
</protein>
<dbReference type="InterPro" id="IPR052018">
    <property type="entry name" value="PHP_domain"/>
</dbReference>
<dbReference type="GO" id="GO:0004534">
    <property type="term" value="F:5'-3' RNA exonuclease activity"/>
    <property type="evidence" value="ECO:0007669"/>
    <property type="project" value="TreeGrafter"/>
</dbReference>
<dbReference type="InterPro" id="IPR003141">
    <property type="entry name" value="Pol/His_phosphatase_N"/>
</dbReference>
<feature type="region of interest" description="Disordered" evidence="1">
    <location>
        <begin position="1"/>
        <end position="30"/>
    </location>
</feature>
<feature type="domain" description="Polymerase/histidinol phosphatase N-terminal" evidence="2">
    <location>
        <begin position="164"/>
        <end position="229"/>
    </location>
</feature>
<dbReference type="EMBL" id="BJMM01000019">
    <property type="protein sequence ID" value="GEB51295.1"/>
    <property type="molecule type" value="Genomic_DNA"/>
</dbReference>
<dbReference type="PANTHER" id="PTHR42924:SF3">
    <property type="entry name" value="POLYMERASE_HISTIDINOL PHOSPHATASE N-TERMINAL DOMAIN-CONTAINING PROTEIN"/>
    <property type="match status" value="1"/>
</dbReference>
<dbReference type="GO" id="GO:0035312">
    <property type="term" value="F:5'-3' DNA exonuclease activity"/>
    <property type="evidence" value="ECO:0007669"/>
    <property type="project" value="TreeGrafter"/>
</dbReference>
<evidence type="ECO:0000313" key="3">
    <source>
        <dbReference type="EMBL" id="GEB51295.1"/>
    </source>
</evidence>
<keyword evidence="4" id="KW-1185">Reference proteome</keyword>
<dbReference type="Pfam" id="PF02811">
    <property type="entry name" value="PHP"/>
    <property type="match status" value="1"/>
</dbReference>
<evidence type="ECO:0000256" key="1">
    <source>
        <dbReference type="SAM" id="MobiDB-lite"/>
    </source>
</evidence>
<dbReference type="NCBIfam" id="NF038032">
    <property type="entry name" value="CehA_McbA_metalo"/>
    <property type="match status" value="1"/>
</dbReference>
<dbReference type="Proteomes" id="UP000319210">
    <property type="component" value="Unassembled WGS sequence"/>
</dbReference>
<reference evidence="3 4" key="1">
    <citation type="submission" date="2019-06" db="EMBL/GenBank/DDBJ databases">
        <title>Whole genome shotgun sequence of Streptomyces cacaoi subsp. cacaoi NBRC 12748.</title>
        <authorList>
            <person name="Hosoyama A."/>
            <person name="Uohara A."/>
            <person name="Ohji S."/>
            <person name="Ichikawa N."/>
        </authorList>
    </citation>
    <scope>NUCLEOTIDE SEQUENCE [LARGE SCALE GENOMIC DNA]</scope>
    <source>
        <strain evidence="3 4">NBRC 12748</strain>
    </source>
</reference>
<dbReference type="SMART" id="SM00481">
    <property type="entry name" value="POLIIIAc"/>
    <property type="match status" value="1"/>
</dbReference>
<dbReference type="InterPro" id="IPR004013">
    <property type="entry name" value="PHP_dom"/>
</dbReference>
<sequence>MSGHRPGTRAAHTARATRRHGTWSMEERAAQPVRPLPVEVPPGTAALTVTLDHPRDAGVLDLGLLGPDGEFRGWSGGARDRFTVTEQWATPGYLPGPLTPGTWQILLRLHRVPPGGLPYTLHTETPAGPAPAAPEETPPPPLPPGRRRTRRPVPPLDGARWLAGDLHAHTLHSDGSLTVDELARRGAAEGLDFLAVTDHNTVSHHPSLAAAGRRQGITLLPGQEVTTDLGHANVLGDTGWIDFRAPAARWLDDAEAAGGILSVNHPLAGDCAWELPFAGRRPRHAELWHHTWTDRRDAGPLAWAAAWRPGLVPLGGSDFHDPAQGRPPGTPTTWVLAEDDSAAAILDGIAHGRTAVSAGPHAPVLLRYGDELLALGAAGTVLVRADGERTVVRSDRARLPAGEGLHRLESWECEVVALSG</sequence>
<gene>
    <name evidence="3" type="ORF">SCA03_38460</name>
</gene>
<proteinExistence type="predicted"/>
<feature type="region of interest" description="Disordered" evidence="1">
    <location>
        <begin position="122"/>
        <end position="159"/>
    </location>
</feature>
<evidence type="ECO:0000313" key="4">
    <source>
        <dbReference type="Proteomes" id="UP000319210"/>
    </source>
</evidence>
<accession>A0A4Y3R0T3</accession>
<dbReference type="OrthoDB" id="9804333at2"/>
<organism evidence="3 4">
    <name type="scientific">Streptomyces cacaoi</name>
    <dbReference type="NCBI Taxonomy" id="1898"/>
    <lineage>
        <taxon>Bacteria</taxon>
        <taxon>Bacillati</taxon>
        <taxon>Actinomycetota</taxon>
        <taxon>Actinomycetes</taxon>
        <taxon>Kitasatosporales</taxon>
        <taxon>Streptomycetaceae</taxon>
        <taxon>Streptomyces</taxon>
    </lineage>
</organism>
<evidence type="ECO:0000259" key="2">
    <source>
        <dbReference type="SMART" id="SM00481"/>
    </source>
</evidence>
<dbReference type="RefSeq" id="WP_051855887.1">
    <property type="nucleotide sequence ID" value="NZ_BJMM01000019.1"/>
</dbReference>
<dbReference type="PANTHER" id="PTHR42924">
    <property type="entry name" value="EXONUCLEASE"/>
    <property type="match status" value="1"/>
</dbReference>